<organism evidence="1 2">
    <name type="scientific">Desulfovibrio piger ATCC 29098</name>
    <dbReference type="NCBI Taxonomy" id="411464"/>
    <lineage>
        <taxon>Bacteria</taxon>
        <taxon>Pseudomonadati</taxon>
        <taxon>Thermodesulfobacteriota</taxon>
        <taxon>Desulfovibrionia</taxon>
        <taxon>Desulfovibrionales</taxon>
        <taxon>Desulfovibrionaceae</taxon>
        <taxon>Desulfovibrio</taxon>
    </lineage>
</organism>
<reference evidence="1 2" key="1">
    <citation type="submission" date="2008-10" db="EMBL/GenBank/DDBJ databases">
        <title>Draft genome sequence of Desulvovibrio piger (ATCC 29098).</title>
        <authorList>
            <person name="Sudarsanam P."/>
            <person name="Ley R."/>
            <person name="Guruge J."/>
            <person name="Turnbaugh P.J."/>
            <person name="Mahowald M."/>
            <person name="Liep D."/>
            <person name="Gordon J."/>
        </authorList>
    </citation>
    <scope>NUCLEOTIDE SEQUENCE [LARGE SCALE GENOMIC DNA]</scope>
    <source>
        <strain evidence="1 2">ATCC 29098</strain>
    </source>
</reference>
<name>B6WW11_9BACT</name>
<evidence type="ECO:0000313" key="1">
    <source>
        <dbReference type="EMBL" id="EEB32787.1"/>
    </source>
</evidence>
<comment type="caution">
    <text evidence="1">The sequence shown here is derived from an EMBL/GenBank/DDBJ whole genome shotgun (WGS) entry which is preliminary data.</text>
</comment>
<accession>B6WW11</accession>
<gene>
    <name evidence="1" type="ORF">DESPIG_02279</name>
</gene>
<proteinExistence type="predicted"/>
<sequence>MRAIKGKGTSGKCSVGGGMDTDIRPPGGGLFVYQLYSIQTHDKNKGKHKIKYFITYCYKIFF</sequence>
<evidence type="ECO:0000313" key="2">
    <source>
        <dbReference type="Proteomes" id="UP000003676"/>
    </source>
</evidence>
<dbReference type="HOGENOM" id="CLU_2896793_0_0_7"/>
<protein>
    <submittedName>
        <fullName evidence="1">Uncharacterized protein</fullName>
    </submittedName>
</protein>
<dbReference type="Proteomes" id="UP000003676">
    <property type="component" value="Unassembled WGS sequence"/>
</dbReference>
<dbReference type="AlphaFoldDB" id="B6WW11"/>
<dbReference type="EMBL" id="ABXU01000068">
    <property type="protein sequence ID" value="EEB32787.1"/>
    <property type="molecule type" value="Genomic_DNA"/>
</dbReference>
<reference evidence="1 2" key="2">
    <citation type="submission" date="2008-10" db="EMBL/GenBank/DDBJ databases">
        <authorList>
            <person name="Fulton L."/>
            <person name="Clifton S."/>
            <person name="Fulton B."/>
            <person name="Xu J."/>
            <person name="Minx P."/>
            <person name="Pepin K.H."/>
            <person name="Johnson M."/>
            <person name="Bhonagiri V."/>
            <person name="Nash W.E."/>
            <person name="Mardis E.R."/>
            <person name="Wilson R.K."/>
        </authorList>
    </citation>
    <scope>NUCLEOTIDE SEQUENCE [LARGE SCALE GENOMIC DNA]</scope>
    <source>
        <strain evidence="1 2">ATCC 29098</strain>
    </source>
</reference>